<evidence type="ECO:0000256" key="4">
    <source>
        <dbReference type="RuleBase" id="RU003345"/>
    </source>
</evidence>
<feature type="active site" evidence="3">
    <location>
        <position position="252"/>
    </location>
</feature>
<dbReference type="EMBL" id="JBHSDK010000002">
    <property type="protein sequence ID" value="MFC4334014.1"/>
    <property type="molecule type" value="Genomic_DNA"/>
</dbReference>
<protein>
    <submittedName>
        <fullName evidence="6">Aldehyde dehydrogenase family protein</fullName>
    </submittedName>
</protein>
<evidence type="ECO:0000313" key="7">
    <source>
        <dbReference type="Proteomes" id="UP001595823"/>
    </source>
</evidence>
<name>A0ABV8TTD8_9ACTN</name>
<dbReference type="PANTHER" id="PTHR42991:SF1">
    <property type="entry name" value="ALDEHYDE DEHYDROGENASE"/>
    <property type="match status" value="1"/>
</dbReference>
<feature type="domain" description="Aldehyde dehydrogenase" evidence="5">
    <location>
        <begin position="22"/>
        <end position="472"/>
    </location>
</feature>
<dbReference type="RefSeq" id="WP_380617751.1">
    <property type="nucleotide sequence ID" value="NZ_JBHSDK010000002.1"/>
</dbReference>
<dbReference type="Gene3D" id="3.40.605.10">
    <property type="entry name" value="Aldehyde Dehydrogenase, Chain A, domain 1"/>
    <property type="match status" value="1"/>
</dbReference>
<dbReference type="InterPro" id="IPR051020">
    <property type="entry name" value="ALDH-related_metabolic_enz"/>
</dbReference>
<dbReference type="Pfam" id="PF00171">
    <property type="entry name" value="Aldedh"/>
    <property type="match status" value="1"/>
</dbReference>
<dbReference type="InterPro" id="IPR016162">
    <property type="entry name" value="Ald_DH_N"/>
</dbReference>
<sequence length="481" mass="51124">MPLRQRPVAPIWVGGRPQHGEDEFTVTHPWNGSPVGATSWATPGQVETAVRAAVAVAPDLAATSALERSAALEYVRRRIEEESETLAELITAESGKPIMWSRVEVSRAASTFRWAAEEVRRLSGTTQRLDTDPAGAGRMAFTRRIARGPVLGITPFNFPLNLVAHKVAPALAAGCPVIVKPAPATPLSALQLASFLSETKLPHESVSVLPASVELTKRMVSDPRLPVVSFTGSVPVGYDIQQAVPGKHVTLELGGNAAALVCADYSRLDWAVDRIATFGNYQAGQSCISVQRVYAESKIFDEFTSALVEKVQGLKGGDPFDPATQVGPLINVQSAQRVHAWVEEAVAEGAEVLAGGGVPDGADMAPTVLTRVPKKSKVVAEEIFGPVLVVEEVDDVEAGLSAINESKFGLQAGVFTDSLAVAMRAHRELEVGGVVVGDVPSFRADQMPYGGVKNSGVGREGVHSAIEDYTYERVLVLPDVF</sequence>
<dbReference type="InterPro" id="IPR029510">
    <property type="entry name" value="Ald_DH_CS_GLU"/>
</dbReference>
<dbReference type="PROSITE" id="PS00687">
    <property type="entry name" value="ALDEHYDE_DEHYDR_GLU"/>
    <property type="match status" value="1"/>
</dbReference>
<evidence type="ECO:0000313" key="6">
    <source>
        <dbReference type="EMBL" id="MFC4334014.1"/>
    </source>
</evidence>
<dbReference type="InterPro" id="IPR016161">
    <property type="entry name" value="Ald_DH/histidinol_DH"/>
</dbReference>
<dbReference type="InterPro" id="IPR016163">
    <property type="entry name" value="Ald_DH_C"/>
</dbReference>
<accession>A0ABV8TTD8</accession>
<dbReference type="InterPro" id="IPR015590">
    <property type="entry name" value="Aldehyde_DH_dom"/>
</dbReference>
<comment type="similarity">
    <text evidence="1 4">Belongs to the aldehyde dehydrogenase family.</text>
</comment>
<organism evidence="6 7">
    <name type="scientific">Salininema proteolyticum</name>
    <dbReference type="NCBI Taxonomy" id="1607685"/>
    <lineage>
        <taxon>Bacteria</taxon>
        <taxon>Bacillati</taxon>
        <taxon>Actinomycetota</taxon>
        <taxon>Actinomycetes</taxon>
        <taxon>Glycomycetales</taxon>
        <taxon>Glycomycetaceae</taxon>
        <taxon>Salininema</taxon>
    </lineage>
</organism>
<proteinExistence type="inferred from homology"/>
<evidence type="ECO:0000256" key="2">
    <source>
        <dbReference type="ARBA" id="ARBA00023002"/>
    </source>
</evidence>
<dbReference type="Gene3D" id="3.40.309.10">
    <property type="entry name" value="Aldehyde Dehydrogenase, Chain A, domain 2"/>
    <property type="match status" value="1"/>
</dbReference>
<evidence type="ECO:0000256" key="1">
    <source>
        <dbReference type="ARBA" id="ARBA00009986"/>
    </source>
</evidence>
<reference evidence="7" key="1">
    <citation type="journal article" date="2019" name="Int. J. Syst. Evol. Microbiol.">
        <title>The Global Catalogue of Microorganisms (GCM) 10K type strain sequencing project: providing services to taxonomists for standard genome sequencing and annotation.</title>
        <authorList>
            <consortium name="The Broad Institute Genomics Platform"/>
            <consortium name="The Broad Institute Genome Sequencing Center for Infectious Disease"/>
            <person name="Wu L."/>
            <person name="Ma J."/>
        </authorList>
    </citation>
    <scope>NUCLEOTIDE SEQUENCE [LARGE SCALE GENOMIC DNA]</scope>
    <source>
        <strain evidence="7">IBRC-M 10908</strain>
    </source>
</reference>
<dbReference type="PANTHER" id="PTHR42991">
    <property type="entry name" value="ALDEHYDE DEHYDROGENASE"/>
    <property type="match status" value="1"/>
</dbReference>
<gene>
    <name evidence="6" type="ORF">ACFPET_02235</name>
</gene>
<evidence type="ECO:0000256" key="3">
    <source>
        <dbReference type="PROSITE-ProRule" id="PRU10007"/>
    </source>
</evidence>
<evidence type="ECO:0000259" key="5">
    <source>
        <dbReference type="Pfam" id="PF00171"/>
    </source>
</evidence>
<comment type="caution">
    <text evidence="6">The sequence shown here is derived from an EMBL/GenBank/DDBJ whole genome shotgun (WGS) entry which is preliminary data.</text>
</comment>
<keyword evidence="7" id="KW-1185">Reference proteome</keyword>
<dbReference type="Proteomes" id="UP001595823">
    <property type="component" value="Unassembled WGS sequence"/>
</dbReference>
<dbReference type="SUPFAM" id="SSF53720">
    <property type="entry name" value="ALDH-like"/>
    <property type="match status" value="1"/>
</dbReference>
<keyword evidence="2 4" id="KW-0560">Oxidoreductase</keyword>